<evidence type="ECO:0000313" key="2">
    <source>
        <dbReference type="EMBL" id="RSD22010.1"/>
    </source>
</evidence>
<dbReference type="Proteomes" id="UP000267081">
    <property type="component" value="Unassembled WGS sequence"/>
</dbReference>
<comment type="caution">
    <text evidence="2">The sequence shown here is derived from an EMBL/GenBank/DDBJ whole genome shotgun (WGS) entry which is preliminary data.</text>
</comment>
<reference evidence="2 3" key="1">
    <citation type="submission" date="2018-12" db="EMBL/GenBank/DDBJ databases">
        <title>Amycolatopsis eburnea sp. nov. actinomycete associate with arbuscular mycorrhiza fungal spore.</title>
        <authorList>
            <person name="Lumyong S."/>
            <person name="Chaiya L."/>
        </authorList>
    </citation>
    <scope>NUCLEOTIDE SEQUENCE [LARGE SCALE GENOMIC DNA]</scope>
    <source>
        <strain evidence="2 3">GLM-1</strain>
    </source>
</reference>
<dbReference type="EMBL" id="RSEC01000032">
    <property type="protein sequence ID" value="RSD22010.1"/>
    <property type="molecule type" value="Genomic_DNA"/>
</dbReference>
<organism evidence="2 3">
    <name type="scientific">Amycolatopsis eburnea</name>
    <dbReference type="NCBI Taxonomy" id="2267691"/>
    <lineage>
        <taxon>Bacteria</taxon>
        <taxon>Bacillati</taxon>
        <taxon>Actinomycetota</taxon>
        <taxon>Actinomycetes</taxon>
        <taxon>Pseudonocardiales</taxon>
        <taxon>Pseudonocardiaceae</taxon>
        <taxon>Amycolatopsis</taxon>
    </lineage>
</organism>
<dbReference type="AlphaFoldDB" id="A0A3R9E6U2"/>
<dbReference type="InterPro" id="IPR054738">
    <property type="entry name" value="Siphovirus-type_tail_C"/>
</dbReference>
<dbReference type="OrthoDB" id="3985590at2"/>
<feature type="domain" description="Siphovirus-type tail component C-terminal" evidence="1">
    <location>
        <begin position="188"/>
        <end position="271"/>
    </location>
</feature>
<accession>A0A3R9E6U2</accession>
<dbReference type="Pfam" id="PF22768">
    <property type="entry name" value="SPP1_Dit"/>
    <property type="match status" value="1"/>
</dbReference>
<evidence type="ECO:0000313" key="3">
    <source>
        <dbReference type="Proteomes" id="UP000267081"/>
    </source>
</evidence>
<proteinExistence type="predicted"/>
<evidence type="ECO:0000259" key="1">
    <source>
        <dbReference type="Pfam" id="PF22768"/>
    </source>
</evidence>
<gene>
    <name evidence="2" type="ORF">EIY87_09345</name>
</gene>
<sequence length="287" mass="30812">MAGELITQDGQLQWRGLLLGAGSAYKLTNLEGWLDLPDMRDGDVPFDSYHGSQPGQLLSDRRTVTLSFTISTDPAGFTAAQKALRAATAPNENPAEEPLIVQWDGVKAMVNARCVRRSIPVPRSNGTGYTQGAIQWRATNPRLLHLPQVVAGPVSPPVAGTGGLIYPLVYPLVYGAAQSGGELVLENEGNAPAQPVFRITGQCTGPTITNPDTGQQLEFDPAYVLPAGRTLSLTHETRSVLLDDGVSRSNQLITRQWFTLPVGISRVRFTSADGQGLLEALYYSTSI</sequence>
<keyword evidence="3" id="KW-1185">Reference proteome</keyword>
<protein>
    <recommendedName>
        <fullName evidence="1">Siphovirus-type tail component C-terminal domain-containing protein</fullName>
    </recommendedName>
</protein>
<name>A0A3R9E6U2_9PSEU</name>
<dbReference type="RefSeq" id="WP_125307260.1">
    <property type="nucleotide sequence ID" value="NZ_RSEC01000032.1"/>
</dbReference>